<dbReference type="Proteomes" id="UP000618240">
    <property type="component" value="Unassembled WGS sequence"/>
</dbReference>
<evidence type="ECO:0000313" key="1">
    <source>
        <dbReference type="EMBL" id="MCA6068726.1"/>
    </source>
</evidence>
<protein>
    <submittedName>
        <fullName evidence="1">Uncharacterized protein</fullName>
    </submittedName>
</protein>
<keyword evidence="2" id="KW-1185">Reference proteome</keyword>
<evidence type="ECO:0000313" key="2">
    <source>
        <dbReference type="Proteomes" id="UP000618240"/>
    </source>
</evidence>
<accession>A0ABS8A410</accession>
<sequence>MKDKIARVISKYSLEVSDCENFFIVDYKNINGGDIECSCTRPEVASVHLHNPSKIESYFILFGENCLEVSTGVCCKQCECIVFPTAGNDNDWILCVETKYSHSLENAFREENDYPYIMVEKIKETVAYFRNKGLIEKGRRVTGVVSFPTLIEDFSESFKPRDESIEDILLNHNIIIRPTNTITIKSTKRLIV</sequence>
<comment type="caution">
    <text evidence="1">The sequence shown here is derived from an EMBL/GenBank/DDBJ whole genome shotgun (WGS) entry which is preliminary data.</text>
</comment>
<reference evidence="1 2" key="1">
    <citation type="submission" date="2021-09" db="EMBL/GenBank/DDBJ databases">
        <title>Genome sequencing and assembly of Chryseobacterium sp. RG1.</title>
        <authorList>
            <person name="Chhetri G."/>
        </authorList>
    </citation>
    <scope>NUCLEOTIDE SEQUENCE [LARGE SCALE GENOMIC DNA]</scope>
    <source>
        <strain evidence="1 2">RG1</strain>
    </source>
</reference>
<gene>
    <name evidence="1" type="ORF">JI747_016280</name>
</gene>
<dbReference type="RefSeq" id="WP_225689931.1">
    <property type="nucleotide sequence ID" value="NZ_JAERSE020000004.1"/>
</dbReference>
<dbReference type="EMBL" id="JAERSE020000004">
    <property type="protein sequence ID" value="MCA6068726.1"/>
    <property type="molecule type" value="Genomic_DNA"/>
</dbReference>
<proteinExistence type="predicted"/>
<name>A0ABS8A410_9FLAO</name>
<organism evidence="1 2">
    <name type="scientific">Chryseobacterium tagetis</name>
    <dbReference type="NCBI Taxonomy" id="2801334"/>
    <lineage>
        <taxon>Bacteria</taxon>
        <taxon>Pseudomonadati</taxon>
        <taxon>Bacteroidota</taxon>
        <taxon>Flavobacteriia</taxon>
        <taxon>Flavobacteriales</taxon>
        <taxon>Weeksellaceae</taxon>
        <taxon>Chryseobacterium group</taxon>
        <taxon>Chryseobacterium</taxon>
    </lineage>
</organism>